<dbReference type="GO" id="GO:0015293">
    <property type="term" value="F:symporter activity"/>
    <property type="evidence" value="ECO:0007669"/>
    <property type="project" value="UniProtKB-KW"/>
</dbReference>
<dbReference type="AlphaFoldDB" id="A0A5D6W2I1"/>
<comment type="caution">
    <text evidence="8">The sequence shown here is derived from an EMBL/GenBank/DDBJ whole genome shotgun (WGS) entry which is preliminary data.</text>
</comment>
<dbReference type="EMBL" id="VTOY01000005">
    <property type="protein sequence ID" value="TYZ22563.1"/>
    <property type="molecule type" value="Genomic_DNA"/>
</dbReference>
<feature type="transmembrane region" description="Helical" evidence="7">
    <location>
        <begin position="312"/>
        <end position="332"/>
    </location>
</feature>
<dbReference type="InterPro" id="IPR036458">
    <property type="entry name" value="Na:dicarbo_symporter_sf"/>
</dbReference>
<keyword evidence="6 7" id="KW-0472">Membrane</keyword>
<dbReference type="RefSeq" id="WP_149171486.1">
    <property type="nucleotide sequence ID" value="NZ_VTOY01000005.1"/>
</dbReference>
<evidence type="ECO:0000256" key="7">
    <source>
        <dbReference type="SAM" id="Phobius"/>
    </source>
</evidence>
<sequence>MEKLSTPGTSSFLSYLKNYGFVLFMLFGIAAGTLLGLYFPEAKGLKPLGDLFINLMFCIVVPMVFVSIASAIANMDSAGRAGKVMGITVATFSVTALIAAIVMYAVVSCINIVPAGFSVSEMVTSTEEVTKITAGELLVNFFTKPDFAELLSRRAMLPLIIFAVIFGFGVQLSGGKKTMTAKLLDDLSRCIMKTVTIISYYAPIGFFGFFANLAATYGTDLMGGYAKTLLVYYGMCFVYMFIFFPLYAWYGGGRHAIPVMWRNLFKPAAVSFGTCSSVATIPTNMEAAKASGVSKEVTDIVMPLGATMHMDGSAMGAIVKVAFLFGISGMDFNSGDAILAIIIAVFSSVAMSGIPGGGGVGELVLCSFFFNNSAEQMTIAYTLALAIGNLIDPPATMVNAAGDYVSTYIVSRYTDGKDWLEKKLACLQTESNA</sequence>
<dbReference type="GO" id="GO:0006835">
    <property type="term" value="P:dicarboxylic acid transport"/>
    <property type="evidence" value="ECO:0007669"/>
    <property type="project" value="TreeGrafter"/>
</dbReference>
<evidence type="ECO:0000313" key="9">
    <source>
        <dbReference type="Proteomes" id="UP000323646"/>
    </source>
</evidence>
<comment type="subcellular location">
    <subcellularLocation>
        <location evidence="1">Cell membrane</location>
        <topology evidence="1">Multi-pass membrane protein</topology>
    </subcellularLocation>
</comment>
<feature type="transmembrane region" description="Helical" evidence="7">
    <location>
        <begin position="21"/>
        <end position="39"/>
    </location>
</feature>
<keyword evidence="3" id="KW-1003">Cell membrane</keyword>
<keyword evidence="4 7" id="KW-0812">Transmembrane</keyword>
<dbReference type="Pfam" id="PF00375">
    <property type="entry name" value="SDF"/>
    <property type="match status" value="1"/>
</dbReference>
<evidence type="ECO:0000256" key="6">
    <source>
        <dbReference type="ARBA" id="ARBA00023136"/>
    </source>
</evidence>
<evidence type="ECO:0000256" key="5">
    <source>
        <dbReference type="ARBA" id="ARBA00022989"/>
    </source>
</evidence>
<name>A0A5D6W2I1_9FIRM</name>
<feature type="transmembrane region" description="Helical" evidence="7">
    <location>
        <begin position="155"/>
        <end position="174"/>
    </location>
</feature>
<dbReference type="InterPro" id="IPR001991">
    <property type="entry name" value="Na-dicarboxylate_symporter"/>
</dbReference>
<feature type="transmembrane region" description="Helical" evidence="7">
    <location>
        <begin position="51"/>
        <end position="72"/>
    </location>
</feature>
<feature type="transmembrane region" description="Helical" evidence="7">
    <location>
        <begin position="338"/>
        <end position="370"/>
    </location>
</feature>
<feature type="transmembrane region" description="Helical" evidence="7">
    <location>
        <begin position="230"/>
        <end position="250"/>
    </location>
</feature>
<evidence type="ECO:0000256" key="4">
    <source>
        <dbReference type="ARBA" id="ARBA00022692"/>
    </source>
</evidence>
<dbReference type="Proteomes" id="UP000323646">
    <property type="component" value="Unassembled WGS sequence"/>
</dbReference>
<evidence type="ECO:0000313" key="8">
    <source>
        <dbReference type="EMBL" id="TYZ22563.1"/>
    </source>
</evidence>
<dbReference type="PRINTS" id="PR00173">
    <property type="entry name" value="EDTRNSPORT"/>
</dbReference>
<dbReference type="PANTHER" id="PTHR42865">
    <property type="entry name" value="PROTON/GLUTAMATE-ASPARTATE SYMPORTER"/>
    <property type="match status" value="1"/>
</dbReference>
<dbReference type="PANTHER" id="PTHR42865:SF7">
    <property type="entry name" value="PROTON_GLUTAMATE-ASPARTATE SYMPORTER"/>
    <property type="match status" value="1"/>
</dbReference>
<keyword evidence="2" id="KW-0813">Transport</keyword>
<evidence type="ECO:0000256" key="2">
    <source>
        <dbReference type="ARBA" id="ARBA00022448"/>
    </source>
</evidence>
<evidence type="ECO:0000256" key="1">
    <source>
        <dbReference type="ARBA" id="ARBA00004651"/>
    </source>
</evidence>
<keyword evidence="9" id="KW-1185">Reference proteome</keyword>
<dbReference type="SUPFAM" id="SSF118215">
    <property type="entry name" value="Proton glutamate symport protein"/>
    <property type="match status" value="1"/>
</dbReference>
<reference evidence="8 9" key="1">
    <citation type="submission" date="2019-08" db="EMBL/GenBank/DDBJ databases">
        <title>Selenomonas sp. mPRGC5 and Selenomonas sp. mPRGC8 isolated from ruminal fluid of dairy goat (Capra hircus).</title>
        <authorList>
            <person name="Poothong S."/>
            <person name="Nuengjamnong C."/>
            <person name="Tanasupawat S."/>
        </authorList>
    </citation>
    <scope>NUCLEOTIDE SEQUENCE [LARGE SCALE GENOMIC DNA]</scope>
    <source>
        <strain evidence="9">mPRGC5</strain>
    </source>
</reference>
<dbReference type="GO" id="GO:0005886">
    <property type="term" value="C:plasma membrane"/>
    <property type="evidence" value="ECO:0007669"/>
    <property type="project" value="UniProtKB-SubCell"/>
</dbReference>
<proteinExistence type="predicted"/>
<keyword evidence="5 7" id="KW-1133">Transmembrane helix</keyword>
<protein>
    <submittedName>
        <fullName evidence="8">Dicarboxylate/amino acid:cation symporter</fullName>
    </submittedName>
</protein>
<gene>
    <name evidence="8" type="ORF">FZ040_07900</name>
</gene>
<feature type="transmembrane region" description="Helical" evidence="7">
    <location>
        <begin position="195"/>
        <end position="218"/>
    </location>
</feature>
<feature type="transmembrane region" description="Helical" evidence="7">
    <location>
        <begin position="84"/>
        <end position="113"/>
    </location>
</feature>
<organism evidence="8 9">
    <name type="scientific">Selenomonas ruminis</name>
    <dbReference type="NCBI Taxonomy" id="2593411"/>
    <lineage>
        <taxon>Bacteria</taxon>
        <taxon>Bacillati</taxon>
        <taxon>Bacillota</taxon>
        <taxon>Negativicutes</taxon>
        <taxon>Selenomonadales</taxon>
        <taxon>Selenomonadaceae</taxon>
        <taxon>Selenomonas</taxon>
    </lineage>
</organism>
<evidence type="ECO:0000256" key="3">
    <source>
        <dbReference type="ARBA" id="ARBA00022475"/>
    </source>
</evidence>
<accession>A0A5D6W2I1</accession>
<dbReference type="Gene3D" id="1.10.3860.10">
    <property type="entry name" value="Sodium:dicarboxylate symporter"/>
    <property type="match status" value="1"/>
</dbReference>
<dbReference type="OrthoDB" id="9768885at2"/>